<name>A0ABY5Z696_9ACTN</name>
<dbReference type="InterPro" id="IPR045864">
    <property type="entry name" value="aa-tRNA-synth_II/BPL/LPL"/>
</dbReference>
<proteinExistence type="predicted"/>
<protein>
    <submittedName>
        <fullName evidence="3">Uncharacterized protein</fullName>
    </submittedName>
</protein>
<gene>
    <name evidence="3" type="ORF">Drose_04665</name>
</gene>
<evidence type="ECO:0000313" key="3">
    <source>
        <dbReference type="EMBL" id="UWZ37581.1"/>
    </source>
</evidence>
<feature type="region of interest" description="Disordered" evidence="2">
    <location>
        <begin position="87"/>
        <end position="136"/>
    </location>
</feature>
<reference evidence="3" key="1">
    <citation type="submission" date="2021-04" db="EMBL/GenBank/DDBJ databases">
        <title>Biosynthetic gene clusters of Dactylosporangioum roseum.</title>
        <authorList>
            <person name="Hartkoorn R.C."/>
            <person name="Beaudoing E."/>
            <person name="Hot D."/>
            <person name="Moureu S."/>
        </authorList>
    </citation>
    <scope>NUCLEOTIDE SEQUENCE</scope>
    <source>
        <strain evidence="3">NRRL B-16295</strain>
    </source>
</reference>
<dbReference type="Gene3D" id="3.30.930.10">
    <property type="entry name" value="Bira Bifunctional Protein, Domain 2"/>
    <property type="match status" value="1"/>
</dbReference>
<dbReference type="Proteomes" id="UP001058271">
    <property type="component" value="Chromosome"/>
</dbReference>
<dbReference type="RefSeq" id="WP_260726941.1">
    <property type="nucleotide sequence ID" value="NZ_BAAABS010000070.1"/>
</dbReference>
<keyword evidence="1" id="KW-0648">Protein biosynthesis</keyword>
<organism evidence="3 4">
    <name type="scientific">Dactylosporangium roseum</name>
    <dbReference type="NCBI Taxonomy" id="47989"/>
    <lineage>
        <taxon>Bacteria</taxon>
        <taxon>Bacillati</taxon>
        <taxon>Actinomycetota</taxon>
        <taxon>Actinomycetes</taxon>
        <taxon>Micromonosporales</taxon>
        <taxon>Micromonosporaceae</taxon>
        <taxon>Dactylosporangium</taxon>
    </lineage>
</organism>
<keyword evidence="4" id="KW-1185">Reference proteome</keyword>
<dbReference type="EMBL" id="CP073721">
    <property type="protein sequence ID" value="UWZ37581.1"/>
    <property type="molecule type" value="Genomic_DNA"/>
</dbReference>
<dbReference type="PANTHER" id="PTHR11451:SF56">
    <property type="entry name" value="THREONINE--TRNA LIGASE 1"/>
    <property type="match status" value="1"/>
</dbReference>
<dbReference type="SUPFAM" id="SSF55681">
    <property type="entry name" value="Class II aaRS and biotin synthetases"/>
    <property type="match status" value="1"/>
</dbReference>
<sequence length="136" mass="14770">MLDEVVAALRLMRVLYEAPGYVPSSYRLSLRGDGDKYVDDPPMWSRATAVLRDALAAAGVSYVEAPGEAAFYGPKIDVQLVDPPDARAPWRPSRWTTPSQPGSICPMWTLPASGAGRSRPHGATTRPCGQATRRFP</sequence>
<accession>A0ABY5Z696</accession>
<evidence type="ECO:0000256" key="2">
    <source>
        <dbReference type="SAM" id="MobiDB-lite"/>
    </source>
</evidence>
<dbReference type="PANTHER" id="PTHR11451">
    <property type="entry name" value="THREONINE-TRNA LIGASE"/>
    <property type="match status" value="1"/>
</dbReference>
<evidence type="ECO:0000256" key="1">
    <source>
        <dbReference type="ARBA" id="ARBA00022917"/>
    </source>
</evidence>
<evidence type="ECO:0000313" key="4">
    <source>
        <dbReference type="Proteomes" id="UP001058271"/>
    </source>
</evidence>